<keyword evidence="2" id="KW-1185">Reference proteome</keyword>
<evidence type="ECO:0000313" key="1">
    <source>
        <dbReference type="EMBL" id="CAF1073630.1"/>
    </source>
</evidence>
<comment type="caution">
    <text evidence="1">The sequence shown here is derived from an EMBL/GenBank/DDBJ whole genome shotgun (WGS) entry which is preliminary data.</text>
</comment>
<dbReference type="AlphaFoldDB" id="A0A814M9N9"/>
<organism evidence="1 2">
    <name type="scientific">Brachionus calyciflorus</name>
    <dbReference type="NCBI Taxonomy" id="104777"/>
    <lineage>
        <taxon>Eukaryota</taxon>
        <taxon>Metazoa</taxon>
        <taxon>Spiralia</taxon>
        <taxon>Gnathifera</taxon>
        <taxon>Rotifera</taxon>
        <taxon>Eurotatoria</taxon>
        <taxon>Monogononta</taxon>
        <taxon>Pseudotrocha</taxon>
        <taxon>Ploima</taxon>
        <taxon>Brachionidae</taxon>
        <taxon>Brachionus</taxon>
    </lineage>
</organism>
<dbReference type="Proteomes" id="UP000663879">
    <property type="component" value="Unassembled WGS sequence"/>
</dbReference>
<protein>
    <recommendedName>
        <fullName evidence="3">HTH CENPB-type domain-containing protein</fullName>
    </recommendedName>
</protein>
<evidence type="ECO:0000313" key="2">
    <source>
        <dbReference type="Proteomes" id="UP000663879"/>
    </source>
</evidence>
<gene>
    <name evidence="1" type="ORF">OXX778_LOCUS19853</name>
</gene>
<proteinExistence type="predicted"/>
<name>A0A814M9N9_9BILA</name>
<accession>A0A814M9N9</accession>
<evidence type="ECO:0008006" key="3">
    <source>
        <dbReference type="Google" id="ProtNLM"/>
    </source>
</evidence>
<sequence>MGRTRYVRYSLALKLKVIKFAKSNSKNKASKNFRVNHKQIRKWIENKQKIIDSPSRVTKARIQRDGTTLYSDLENELKAWILEQRLLGYIVDGNSIKNSGGATLWRTVAFATLIFNLLWQLEKYRDCSGIDSQASDDDNNNECDSEDELCTTVDPCSDDYDDDYDILETNDEVYRHISESIEAVISDTNDPNFDITSKNKISCRKLQNGEETSLRKKIRFDEKPGPSHYAATRIDHTMLSAFMVIFDSSMIDMVLKFTNQFALDENSGLWTNQEKYCTNRGNRILEIDKIISEMAEIKSFKQFFTKENLLNIYQVLEQNNMSIHNLTMETKEKVQYMEMFYRVNKMQNFVYQNSQDDIPSNQLARY</sequence>
<dbReference type="Gene3D" id="1.10.10.60">
    <property type="entry name" value="Homeodomain-like"/>
    <property type="match status" value="1"/>
</dbReference>
<dbReference type="EMBL" id="CAJNOC010006248">
    <property type="protein sequence ID" value="CAF1073630.1"/>
    <property type="molecule type" value="Genomic_DNA"/>
</dbReference>
<reference evidence="1" key="1">
    <citation type="submission" date="2021-02" db="EMBL/GenBank/DDBJ databases">
        <authorList>
            <person name="Nowell W R."/>
        </authorList>
    </citation>
    <scope>NUCLEOTIDE SEQUENCE</scope>
    <source>
        <strain evidence="1">Ploen Becks lab</strain>
    </source>
</reference>